<dbReference type="PANTHER" id="PTHR24321:SF8">
    <property type="entry name" value="ESTRADIOL 17-BETA-DEHYDROGENASE 8-RELATED"/>
    <property type="match status" value="1"/>
</dbReference>
<dbReference type="Gene3D" id="3.40.50.720">
    <property type="entry name" value="NAD(P)-binding Rossmann-like Domain"/>
    <property type="match status" value="1"/>
</dbReference>
<evidence type="ECO:0000313" key="4">
    <source>
        <dbReference type="Proteomes" id="UP000490386"/>
    </source>
</evidence>
<comment type="caution">
    <text evidence="3">The sequence shown here is derived from an EMBL/GenBank/DDBJ whole genome shotgun (WGS) entry which is preliminary data.</text>
</comment>
<dbReference type="Pfam" id="PF13561">
    <property type="entry name" value="adh_short_C2"/>
    <property type="match status" value="1"/>
</dbReference>
<dbReference type="GO" id="GO:0016491">
    <property type="term" value="F:oxidoreductase activity"/>
    <property type="evidence" value="ECO:0007669"/>
    <property type="project" value="UniProtKB-KW"/>
</dbReference>
<dbReference type="AlphaFoldDB" id="A0A7J5B1D1"/>
<keyword evidence="2" id="KW-0560">Oxidoreductase</keyword>
<gene>
    <name evidence="3" type="ORF">F8O03_14695</name>
</gene>
<dbReference type="PANTHER" id="PTHR24321">
    <property type="entry name" value="DEHYDROGENASES, SHORT CHAIN"/>
    <property type="match status" value="1"/>
</dbReference>
<keyword evidence="4" id="KW-1185">Reference proteome</keyword>
<dbReference type="OrthoDB" id="3676637at2"/>
<dbReference type="Proteomes" id="UP000490386">
    <property type="component" value="Unassembled WGS sequence"/>
</dbReference>
<protein>
    <submittedName>
        <fullName evidence="3">SDR family oxidoreductase</fullName>
    </submittedName>
</protein>
<reference evidence="3 4" key="1">
    <citation type="submission" date="2019-09" db="EMBL/GenBank/DDBJ databases">
        <title>Phylogeny of genus Pseudoclavibacter and closely related genus.</title>
        <authorList>
            <person name="Li Y."/>
        </authorList>
    </citation>
    <scope>NUCLEOTIDE SEQUENCE [LARGE SCALE GENOMIC DNA]</scope>
    <source>
        <strain evidence="3 4">THG-MD12</strain>
    </source>
</reference>
<evidence type="ECO:0000256" key="1">
    <source>
        <dbReference type="ARBA" id="ARBA00006484"/>
    </source>
</evidence>
<comment type="similarity">
    <text evidence="1">Belongs to the short-chain dehydrogenases/reductases (SDR) family.</text>
</comment>
<evidence type="ECO:0000313" key="3">
    <source>
        <dbReference type="EMBL" id="KAB1636812.1"/>
    </source>
</evidence>
<dbReference type="PRINTS" id="PR00081">
    <property type="entry name" value="GDHRDH"/>
</dbReference>
<evidence type="ECO:0000256" key="2">
    <source>
        <dbReference type="ARBA" id="ARBA00023002"/>
    </source>
</evidence>
<dbReference type="RefSeq" id="WP_151424531.1">
    <property type="nucleotide sequence ID" value="NZ_WBJX01000005.1"/>
</dbReference>
<dbReference type="InterPro" id="IPR036291">
    <property type="entry name" value="NAD(P)-bd_dom_sf"/>
</dbReference>
<dbReference type="EMBL" id="WBJX01000005">
    <property type="protein sequence ID" value="KAB1636812.1"/>
    <property type="molecule type" value="Genomic_DNA"/>
</dbReference>
<dbReference type="InterPro" id="IPR002347">
    <property type="entry name" value="SDR_fam"/>
</dbReference>
<name>A0A7J5B1D1_9MICO</name>
<proteinExistence type="inferred from homology"/>
<dbReference type="SUPFAM" id="SSF51735">
    <property type="entry name" value="NAD(P)-binding Rossmann-fold domains"/>
    <property type="match status" value="1"/>
</dbReference>
<sequence length="261" mass="26492">MTRTYVVTGSASGIGKATADKLRADGHTVIGVDLKNADINADLTTAEGRAELVTRAEELSGGVVDGVLAIAGLVIPAPVTVAVNHFGAVATLEGLRPLLAKSDAPRAAVVASLAALEEVDQQLLDLIESGDEAGALAYADSLGATANATGSSVLYTTSKLSIARWVRRNAPSTEWAKAGIALNAVAPGVILTPMTAAALETEEGRAALDAGAPAPYGGPAADPVQVSNLLAWLTSEDNGYVTGQIIFIDGGAESIRRPELV</sequence>
<organism evidence="3 4">
    <name type="scientific">Pseudoclavibacter terrae</name>
    <dbReference type="NCBI Taxonomy" id="1530195"/>
    <lineage>
        <taxon>Bacteria</taxon>
        <taxon>Bacillati</taxon>
        <taxon>Actinomycetota</taxon>
        <taxon>Actinomycetes</taxon>
        <taxon>Micrococcales</taxon>
        <taxon>Microbacteriaceae</taxon>
        <taxon>Pseudoclavibacter</taxon>
    </lineage>
</organism>
<accession>A0A7J5B1D1</accession>